<dbReference type="GO" id="GO:0004842">
    <property type="term" value="F:ubiquitin-protein transferase activity"/>
    <property type="evidence" value="ECO:0007669"/>
    <property type="project" value="TreeGrafter"/>
</dbReference>
<dbReference type="EMBL" id="JARJCN010000012">
    <property type="protein sequence ID" value="KAJ7095745.1"/>
    <property type="molecule type" value="Genomic_DNA"/>
</dbReference>
<dbReference type="Pfam" id="PF00097">
    <property type="entry name" value="zf-C3HC4"/>
    <property type="match status" value="1"/>
</dbReference>
<proteinExistence type="predicted"/>
<evidence type="ECO:0000256" key="3">
    <source>
        <dbReference type="ARBA" id="ARBA00022723"/>
    </source>
</evidence>
<dbReference type="GO" id="GO:0006511">
    <property type="term" value="P:ubiquitin-dependent protein catabolic process"/>
    <property type="evidence" value="ECO:0007669"/>
    <property type="project" value="TreeGrafter"/>
</dbReference>
<dbReference type="InterPro" id="IPR052256">
    <property type="entry name" value="E3_ubiquitin-ligase_CHFR"/>
</dbReference>
<comment type="subcellular location">
    <subcellularLocation>
        <location evidence="1">Nucleus</location>
    </subcellularLocation>
</comment>
<keyword evidence="2" id="KW-0808">Transferase</keyword>
<sequence>MADFSTAPAPPPSLPPPVEPPLSRPQQQPTLKRTASAASFNEVLDESLSRKRMKEEHAVPGPAPAPVPADADNGNAPALPEQLAQELQCGCCSELVYRPVIVAPCQHFFCGSCCVLWIRVSRINNNGGTNCPACRGPSTSVTPFRPLQSIIDVLLRAAPHMARTARERQQADELYGGTSMRIPAPREASPEPDINPSDYVRPCPNCILGNPYGWRCPVPLVDPNIDPEHAWLVEDGTPPGHALCGNCENLLALPSPLTTKCDFCQVSFCGIGVQDRCRAAPVLSQHPHGFSDVGDLIQSSSVYECFNSNTVEVEIMLDYLTTQRITPRHIYIEIVNHIQAQPRAFLPLIQQELFVDIHALPAGTDPDPEAPRNRICRQCAAEVFLYGLRDWFLRERQKGFLEESVLSRKNCVNGAECGQQSDFEHAREFNHMVPYAASPQPDADGENAAAREEAGIPGLVPNSPLPTPDRTDEATTSMPIVSSEAPAVDVPVVQEPSDEPMQP</sequence>
<dbReference type="InterPro" id="IPR018957">
    <property type="entry name" value="Znf_C3HC4_RING-type"/>
</dbReference>
<keyword evidence="8" id="KW-0131">Cell cycle</keyword>
<dbReference type="Gene3D" id="3.30.40.10">
    <property type="entry name" value="Zinc/RING finger domain, C3HC4 (zinc finger)"/>
    <property type="match status" value="1"/>
</dbReference>
<dbReference type="SUPFAM" id="SSF57850">
    <property type="entry name" value="RING/U-box"/>
    <property type="match status" value="1"/>
</dbReference>
<dbReference type="InterPro" id="IPR001841">
    <property type="entry name" value="Znf_RING"/>
</dbReference>
<feature type="compositionally biased region" description="Basic and acidic residues" evidence="10">
    <location>
        <begin position="47"/>
        <end position="58"/>
    </location>
</feature>
<dbReference type="AlphaFoldDB" id="A0AAD6UAI2"/>
<evidence type="ECO:0000256" key="5">
    <source>
        <dbReference type="ARBA" id="ARBA00022786"/>
    </source>
</evidence>
<dbReference type="Pfam" id="PF17979">
    <property type="entry name" value="zf-CRD"/>
    <property type="match status" value="1"/>
</dbReference>
<accession>A0AAD6UAI2</accession>
<feature type="domain" description="RING-type" evidence="11">
    <location>
        <begin position="89"/>
        <end position="135"/>
    </location>
</feature>
<keyword evidence="3" id="KW-0479">Metal-binding</keyword>
<feature type="compositionally biased region" description="Low complexity" evidence="10">
    <location>
        <begin position="68"/>
        <end position="77"/>
    </location>
</feature>
<keyword evidence="4 9" id="KW-0863">Zinc-finger</keyword>
<feature type="region of interest" description="Disordered" evidence="10">
    <location>
        <begin position="435"/>
        <end position="503"/>
    </location>
</feature>
<feature type="region of interest" description="Disordered" evidence="10">
    <location>
        <begin position="1"/>
        <end position="77"/>
    </location>
</feature>
<dbReference type="PROSITE" id="PS50089">
    <property type="entry name" value="ZF_RING_2"/>
    <property type="match status" value="1"/>
</dbReference>
<reference evidence="12" key="1">
    <citation type="submission" date="2023-03" db="EMBL/GenBank/DDBJ databases">
        <title>Massive genome expansion in bonnet fungi (Mycena s.s.) driven by repeated elements and novel gene families across ecological guilds.</title>
        <authorList>
            <consortium name="Lawrence Berkeley National Laboratory"/>
            <person name="Harder C.B."/>
            <person name="Miyauchi S."/>
            <person name="Viragh M."/>
            <person name="Kuo A."/>
            <person name="Thoen E."/>
            <person name="Andreopoulos B."/>
            <person name="Lu D."/>
            <person name="Skrede I."/>
            <person name="Drula E."/>
            <person name="Henrissat B."/>
            <person name="Morin E."/>
            <person name="Kohler A."/>
            <person name="Barry K."/>
            <person name="LaButti K."/>
            <person name="Morin E."/>
            <person name="Salamov A."/>
            <person name="Lipzen A."/>
            <person name="Mereny Z."/>
            <person name="Hegedus B."/>
            <person name="Baldrian P."/>
            <person name="Stursova M."/>
            <person name="Weitz H."/>
            <person name="Taylor A."/>
            <person name="Grigoriev I.V."/>
            <person name="Nagy L.G."/>
            <person name="Martin F."/>
            <person name="Kauserud H."/>
        </authorList>
    </citation>
    <scope>NUCLEOTIDE SEQUENCE</scope>
    <source>
        <strain evidence="12">CBHHK173m</strain>
    </source>
</reference>
<protein>
    <recommendedName>
        <fullName evidence="11">RING-type domain-containing protein</fullName>
    </recommendedName>
</protein>
<comment type="caution">
    <text evidence="12">The sequence shown here is derived from an EMBL/GenBank/DDBJ whole genome shotgun (WGS) entry which is preliminary data.</text>
</comment>
<keyword evidence="13" id="KW-1185">Reference proteome</keyword>
<evidence type="ECO:0000256" key="6">
    <source>
        <dbReference type="ARBA" id="ARBA00022833"/>
    </source>
</evidence>
<dbReference type="PANTHER" id="PTHR16079:SF4">
    <property type="entry name" value="E3 UBIQUITIN-PROTEIN LIGASE CHFR"/>
    <property type="match status" value="1"/>
</dbReference>
<gene>
    <name evidence="12" type="ORF">B0H15DRAFT_69185</name>
</gene>
<evidence type="ECO:0000256" key="4">
    <source>
        <dbReference type="ARBA" id="ARBA00022771"/>
    </source>
</evidence>
<dbReference type="GO" id="GO:0016567">
    <property type="term" value="P:protein ubiquitination"/>
    <property type="evidence" value="ECO:0007669"/>
    <property type="project" value="TreeGrafter"/>
</dbReference>
<dbReference type="GO" id="GO:0005634">
    <property type="term" value="C:nucleus"/>
    <property type="evidence" value="ECO:0007669"/>
    <property type="project" value="UniProtKB-SubCell"/>
</dbReference>
<organism evidence="12 13">
    <name type="scientific">Mycena belliarum</name>
    <dbReference type="NCBI Taxonomy" id="1033014"/>
    <lineage>
        <taxon>Eukaryota</taxon>
        <taxon>Fungi</taxon>
        <taxon>Dikarya</taxon>
        <taxon>Basidiomycota</taxon>
        <taxon>Agaricomycotina</taxon>
        <taxon>Agaricomycetes</taxon>
        <taxon>Agaricomycetidae</taxon>
        <taxon>Agaricales</taxon>
        <taxon>Marasmiineae</taxon>
        <taxon>Mycenaceae</taxon>
        <taxon>Mycena</taxon>
    </lineage>
</organism>
<dbReference type="GO" id="GO:0008270">
    <property type="term" value="F:zinc ion binding"/>
    <property type="evidence" value="ECO:0007669"/>
    <property type="project" value="UniProtKB-KW"/>
</dbReference>
<keyword evidence="7" id="KW-0539">Nucleus</keyword>
<dbReference type="Proteomes" id="UP001222325">
    <property type="component" value="Unassembled WGS sequence"/>
</dbReference>
<evidence type="ECO:0000313" key="13">
    <source>
        <dbReference type="Proteomes" id="UP001222325"/>
    </source>
</evidence>
<dbReference type="PANTHER" id="PTHR16079">
    <property type="entry name" value="UBIQUITIN LIGASE PROTEIN CHFR"/>
    <property type="match status" value="1"/>
</dbReference>
<keyword evidence="6" id="KW-0862">Zinc</keyword>
<feature type="compositionally biased region" description="Polar residues" evidence="10">
    <location>
        <begin position="26"/>
        <end position="39"/>
    </location>
</feature>
<evidence type="ECO:0000256" key="7">
    <source>
        <dbReference type="ARBA" id="ARBA00023242"/>
    </source>
</evidence>
<evidence type="ECO:0000256" key="8">
    <source>
        <dbReference type="ARBA" id="ARBA00023306"/>
    </source>
</evidence>
<evidence type="ECO:0000256" key="9">
    <source>
        <dbReference type="PROSITE-ProRule" id="PRU00175"/>
    </source>
</evidence>
<evidence type="ECO:0000259" key="11">
    <source>
        <dbReference type="PROSITE" id="PS50089"/>
    </source>
</evidence>
<evidence type="ECO:0000256" key="10">
    <source>
        <dbReference type="SAM" id="MobiDB-lite"/>
    </source>
</evidence>
<evidence type="ECO:0000256" key="1">
    <source>
        <dbReference type="ARBA" id="ARBA00004123"/>
    </source>
</evidence>
<evidence type="ECO:0000256" key="2">
    <source>
        <dbReference type="ARBA" id="ARBA00022679"/>
    </source>
</evidence>
<dbReference type="InterPro" id="IPR040909">
    <property type="entry name" value="CHFR_Znf-CRD"/>
</dbReference>
<evidence type="ECO:0000313" key="12">
    <source>
        <dbReference type="EMBL" id="KAJ7095745.1"/>
    </source>
</evidence>
<name>A0AAD6UAI2_9AGAR</name>
<keyword evidence="5" id="KW-0833">Ubl conjugation pathway</keyword>
<dbReference type="InterPro" id="IPR013083">
    <property type="entry name" value="Znf_RING/FYVE/PHD"/>
</dbReference>
<feature type="compositionally biased region" description="Pro residues" evidence="10">
    <location>
        <begin position="8"/>
        <end position="23"/>
    </location>
</feature>